<organism evidence="2 3">
    <name type="scientific">Cocos nucifera</name>
    <name type="common">Coconut palm</name>
    <dbReference type="NCBI Taxonomy" id="13894"/>
    <lineage>
        <taxon>Eukaryota</taxon>
        <taxon>Viridiplantae</taxon>
        <taxon>Streptophyta</taxon>
        <taxon>Embryophyta</taxon>
        <taxon>Tracheophyta</taxon>
        <taxon>Spermatophyta</taxon>
        <taxon>Magnoliopsida</taxon>
        <taxon>Liliopsida</taxon>
        <taxon>Arecaceae</taxon>
        <taxon>Arecoideae</taxon>
        <taxon>Cocoseae</taxon>
        <taxon>Attaleinae</taxon>
        <taxon>Cocos</taxon>
    </lineage>
</organism>
<feature type="region of interest" description="Disordered" evidence="1">
    <location>
        <begin position="169"/>
        <end position="188"/>
    </location>
</feature>
<reference evidence="2" key="2">
    <citation type="submission" date="2019-07" db="EMBL/GenBank/DDBJ databases">
        <authorList>
            <person name="Yang Y."/>
            <person name="Bocs S."/>
            <person name="Baudouin L."/>
        </authorList>
    </citation>
    <scope>NUCLEOTIDE SEQUENCE</scope>
    <source>
        <tissue evidence="2">Spear leaf of Hainan Tall coconut</tissue>
    </source>
</reference>
<feature type="compositionally biased region" description="Basic residues" evidence="1">
    <location>
        <begin position="38"/>
        <end position="47"/>
    </location>
</feature>
<evidence type="ECO:0000313" key="2">
    <source>
        <dbReference type="EMBL" id="KAG1370964.1"/>
    </source>
</evidence>
<dbReference type="AlphaFoldDB" id="A0A8K0IXZ9"/>
<evidence type="ECO:0000256" key="1">
    <source>
        <dbReference type="SAM" id="MobiDB-lite"/>
    </source>
</evidence>
<dbReference type="OrthoDB" id="341452at2759"/>
<gene>
    <name evidence="2" type="ORF">COCNU_16G000580</name>
</gene>
<name>A0A8K0IXZ9_COCNU</name>
<dbReference type="Proteomes" id="UP000797356">
    <property type="component" value="Chromosome 16"/>
</dbReference>
<comment type="caution">
    <text evidence="2">The sequence shown here is derived from an EMBL/GenBank/DDBJ whole genome shotgun (WGS) entry which is preliminary data.</text>
</comment>
<sequence>MLIRSVPALEPAIIVSSPALSDEASTPTPDWQEEVMERKKKKKVISKKGHDPLSPANVEPVPQRVSFKPLIKGLKKEVHQLRKRLKNAEDDLQAFWKNASKATKEVTCLQSLHMKDSVSFCIPKRNFEKELAELRKSTSDKSWVLTAKIGSLEIDLKKVKEKIHLLEESSSWSTDEAQHDWDWSKKFS</sequence>
<feature type="compositionally biased region" description="Basic and acidic residues" evidence="1">
    <location>
        <begin position="176"/>
        <end position="188"/>
    </location>
</feature>
<keyword evidence="3" id="KW-1185">Reference proteome</keyword>
<evidence type="ECO:0000313" key="3">
    <source>
        <dbReference type="Proteomes" id="UP000797356"/>
    </source>
</evidence>
<dbReference type="EMBL" id="CM017887">
    <property type="protein sequence ID" value="KAG1370964.1"/>
    <property type="molecule type" value="Genomic_DNA"/>
</dbReference>
<protein>
    <submittedName>
        <fullName evidence="2">Uncharacterized protein</fullName>
    </submittedName>
</protein>
<reference evidence="2" key="1">
    <citation type="journal article" date="2017" name="Gigascience">
        <title>The genome draft of coconut (Cocos nucifera).</title>
        <authorList>
            <person name="Xiao Y."/>
            <person name="Xu P."/>
            <person name="Fan H."/>
            <person name="Baudouin L."/>
            <person name="Xia W."/>
            <person name="Bocs S."/>
            <person name="Xu J."/>
            <person name="Li Q."/>
            <person name="Guo A."/>
            <person name="Zhou L."/>
            <person name="Li J."/>
            <person name="Wu Y."/>
            <person name="Ma Z."/>
            <person name="Armero A."/>
            <person name="Issali A.E."/>
            <person name="Liu N."/>
            <person name="Peng M."/>
            <person name="Yang Y."/>
        </authorList>
    </citation>
    <scope>NUCLEOTIDE SEQUENCE</scope>
    <source>
        <tissue evidence="2">Spear leaf of Hainan Tall coconut</tissue>
    </source>
</reference>
<accession>A0A8K0IXZ9</accession>
<feature type="region of interest" description="Disordered" evidence="1">
    <location>
        <begin position="17"/>
        <end position="60"/>
    </location>
</feature>
<proteinExistence type="predicted"/>